<dbReference type="EMBL" id="FR904582">
    <property type="protein sequence ID" value="CDQ67363.1"/>
    <property type="molecule type" value="Genomic_DNA"/>
</dbReference>
<sequence length="337" mass="36579">MLGSALHGVSRTELSVFLDPQFSFSQARHDYLENQQNQPAPATPLLQPQAEEGSVVKEEEGLDKESRILGAAEALGHSDTQITHLSRPDGKGRARTGLGWKKSRGRGPRSGGNKGERSVGGISDSDSDSGSSTSSQRSGSSDDSGDSETERERAALKMEEDGENSLLSMTPSQDGAPPESLTDPFRVDWPKDRVLINRLDSLCILVLSGQWPTGRRYASDAQLNPGSDDLGAGDELSFARLMRKGNSTPGGERADGQESEFTVKLLKEEGLKLTFSKHALMSNGSGGEGSGRRTRRDQEVHIYNTSAHCHSQRLRLLIIHRCADKETNPQKLTKQTL</sequence>
<dbReference type="STRING" id="8022.A0A060WJA3"/>
<evidence type="ECO:0000313" key="3">
    <source>
        <dbReference type="Proteomes" id="UP000193380"/>
    </source>
</evidence>
<gene>
    <name evidence="2" type="ORF">GSONMT00061500001</name>
</gene>
<reference evidence="2" key="1">
    <citation type="journal article" date="2014" name="Nat. Commun.">
        <title>The rainbow trout genome provides novel insights into evolution after whole-genome duplication in vertebrates.</title>
        <authorList>
            <person name="Berthelot C."/>
            <person name="Brunet F."/>
            <person name="Chalopin D."/>
            <person name="Juanchich A."/>
            <person name="Bernard M."/>
            <person name="Noel B."/>
            <person name="Bento P."/>
            <person name="Da Silva C."/>
            <person name="Labadie K."/>
            <person name="Alberti A."/>
            <person name="Aury J.M."/>
            <person name="Louis A."/>
            <person name="Dehais P."/>
            <person name="Bardou P."/>
            <person name="Montfort J."/>
            <person name="Klopp C."/>
            <person name="Cabau C."/>
            <person name="Gaspin C."/>
            <person name="Thorgaard G.H."/>
            <person name="Boussaha M."/>
            <person name="Quillet E."/>
            <person name="Guyomard R."/>
            <person name="Galiana D."/>
            <person name="Bobe J."/>
            <person name="Volff J.N."/>
            <person name="Genet C."/>
            <person name="Wincker P."/>
            <person name="Jaillon O."/>
            <person name="Roest Crollius H."/>
            <person name="Guiguen Y."/>
        </authorList>
    </citation>
    <scope>NUCLEOTIDE SEQUENCE [LARGE SCALE GENOMIC DNA]</scope>
</reference>
<name>A0A060WJA3_ONCMY</name>
<dbReference type="PANTHER" id="PTHR46850:SF1">
    <property type="entry name" value="CHROMODOMAIN-HELICASE-DNA-BINDING PROTEIN 9"/>
    <property type="match status" value="1"/>
</dbReference>
<evidence type="ECO:0000313" key="2">
    <source>
        <dbReference type="EMBL" id="CDQ67363.1"/>
    </source>
</evidence>
<dbReference type="InterPro" id="IPR051493">
    <property type="entry name" value="CHD"/>
</dbReference>
<proteinExistence type="predicted"/>
<protein>
    <submittedName>
        <fullName evidence="2">Uncharacterized protein</fullName>
    </submittedName>
</protein>
<dbReference type="PaxDb" id="8022-A0A060WJA3"/>
<dbReference type="Proteomes" id="UP000193380">
    <property type="component" value="Unassembled WGS sequence"/>
</dbReference>
<feature type="region of interest" description="Disordered" evidence="1">
    <location>
        <begin position="36"/>
        <end position="185"/>
    </location>
</feature>
<accession>A0A060WJA3</accession>
<evidence type="ECO:0000256" key="1">
    <source>
        <dbReference type="SAM" id="MobiDB-lite"/>
    </source>
</evidence>
<feature type="compositionally biased region" description="Basic and acidic residues" evidence="1">
    <location>
        <begin position="54"/>
        <end position="67"/>
    </location>
</feature>
<feature type="compositionally biased region" description="Basic and acidic residues" evidence="1">
    <location>
        <begin position="148"/>
        <end position="159"/>
    </location>
</feature>
<dbReference type="AlphaFoldDB" id="A0A060WJA3"/>
<feature type="compositionally biased region" description="Low complexity" evidence="1">
    <location>
        <begin position="36"/>
        <end position="50"/>
    </location>
</feature>
<organism evidence="2 3">
    <name type="scientific">Oncorhynchus mykiss</name>
    <name type="common">Rainbow trout</name>
    <name type="synonym">Salmo gairdneri</name>
    <dbReference type="NCBI Taxonomy" id="8022"/>
    <lineage>
        <taxon>Eukaryota</taxon>
        <taxon>Metazoa</taxon>
        <taxon>Chordata</taxon>
        <taxon>Craniata</taxon>
        <taxon>Vertebrata</taxon>
        <taxon>Euteleostomi</taxon>
        <taxon>Actinopterygii</taxon>
        <taxon>Neopterygii</taxon>
        <taxon>Teleostei</taxon>
        <taxon>Protacanthopterygii</taxon>
        <taxon>Salmoniformes</taxon>
        <taxon>Salmonidae</taxon>
        <taxon>Salmoninae</taxon>
        <taxon>Oncorhynchus</taxon>
    </lineage>
</organism>
<feature type="compositionally biased region" description="Low complexity" evidence="1">
    <location>
        <begin position="119"/>
        <end position="142"/>
    </location>
</feature>
<reference evidence="2" key="2">
    <citation type="submission" date="2014-03" db="EMBL/GenBank/DDBJ databases">
        <authorList>
            <person name="Genoscope - CEA"/>
        </authorList>
    </citation>
    <scope>NUCLEOTIDE SEQUENCE</scope>
</reference>
<dbReference type="PANTHER" id="PTHR46850">
    <property type="entry name" value="CHROMODOMAIN-HELICASE-DNA-BINDING PROTEIN 9"/>
    <property type="match status" value="1"/>
</dbReference>